<dbReference type="InterPro" id="IPR001841">
    <property type="entry name" value="Znf_RING"/>
</dbReference>
<dbReference type="eggNOG" id="KOG0802">
    <property type="taxonomic scope" value="Eukaryota"/>
</dbReference>
<feature type="compositionally biased region" description="Polar residues" evidence="16">
    <location>
        <begin position="744"/>
        <end position="767"/>
    </location>
</feature>
<evidence type="ECO:0000313" key="20">
    <source>
        <dbReference type="Proteomes" id="UP000009169"/>
    </source>
</evidence>
<dbReference type="EMBL" id="DS995718">
    <property type="protein sequence ID" value="EGE01151.1"/>
    <property type="molecule type" value="Genomic_DNA"/>
</dbReference>
<feature type="compositionally biased region" description="Polar residues" evidence="16">
    <location>
        <begin position="407"/>
        <end position="418"/>
    </location>
</feature>
<dbReference type="InterPro" id="IPR013083">
    <property type="entry name" value="Znf_RING/FYVE/PHD"/>
</dbReference>
<comment type="subcellular location">
    <subcellularLocation>
        <location evidence="2">Endoplasmic reticulum membrane</location>
        <topology evidence="2">Multi-pass membrane protein</topology>
    </subcellularLocation>
</comment>
<evidence type="ECO:0000256" key="14">
    <source>
        <dbReference type="ARBA" id="ARBA00023136"/>
    </source>
</evidence>
<name>F2PGY3_TRIEC</name>
<dbReference type="EC" id="2.3.2.27" evidence="5"/>
<evidence type="ECO:0000256" key="7">
    <source>
        <dbReference type="ARBA" id="ARBA00022692"/>
    </source>
</evidence>
<evidence type="ECO:0000256" key="1">
    <source>
        <dbReference type="ARBA" id="ARBA00000900"/>
    </source>
</evidence>
<keyword evidence="8" id="KW-0479">Metal-binding</keyword>
<dbReference type="InterPro" id="IPR024766">
    <property type="entry name" value="Znf_RING_H2"/>
</dbReference>
<feature type="compositionally biased region" description="Acidic residues" evidence="16">
    <location>
        <begin position="821"/>
        <end position="854"/>
    </location>
</feature>
<dbReference type="InterPro" id="IPR057992">
    <property type="entry name" value="TPR_SYVN1_N"/>
</dbReference>
<dbReference type="GO" id="GO:0043161">
    <property type="term" value="P:proteasome-mediated ubiquitin-dependent protein catabolic process"/>
    <property type="evidence" value="ECO:0007669"/>
    <property type="project" value="TreeGrafter"/>
</dbReference>
<evidence type="ECO:0000256" key="5">
    <source>
        <dbReference type="ARBA" id="ARBA00012483"/>
    </source>
</evidence>
<dbReference type="PANTHER" id="PTHR22763:SF184">
    <property type="entry name" value="E3 UBIQUITIN-PROTEIN LIGASE SYNOVIOLIN"/>
    <property type="match status" value="1"/>
</dbReference>
<evidence type="ECO:0000256" key="10">
    <source>
        <dbReference type="ARBA" id="ARBA00022786"/>
    </source>
</evidence>
<feature type="region of interest" description="Disordered" evidence="16">
    <location>
        <begin position="482"/>
        <end position="529"/>
    </location>
</feature>
<accession>F2PGY3</accession>
<dbReference type="Proteomes" id="UP000009169">
    <property type="component" value="Unassembled WGS sequence"/>
</dbReference>
<feature type="compositionally biased region" description="Low complexity" evidence="16">
    <location>
        <begin position="768"/>
        <end position="779"/>
    </location>
</feature>
<feature type="compositionally biased region" description="Polar residues" evidence="16">
    <location>
        <begin position="704"/>
        <end position="730"/>
    </location>
</feature>
<comment type="similarity">
    <text evidence="4">Belongs to the HRD1 family.</text>
</comment>
<dbReference type="InterPro" id="IPR058051">
    <property type="entry name" value="Znf_RING_synoviolin"/>
</dbReference>
<evidence type="ECO:0000256" key="13">
    <source>
        <dbReference type="ARBA" id="ARBA00022989"/>
    </source>
</evidence>
<dbReference type="GO" id="GO:0036503">
    <property type="term" value="P:ERAD pathway"/>
    <property type="evidence" value="ECO:0007669"/>
    <property type="project" value="TreeGrafter"/>
</dbReference>
<dbReference type="HOGENOM" id="CLU_009169_1_1_1"/>
<evidence type="ECO:0000256" key="17">
    <source>
        <dbReference type="SAM" id="Phobius"/>
    </source>
</evidence>
<dbReference type="OrthoDB" id="7759664at2759"/>
<dbReference type="GO" id="GO:0061630">
    <property type="term" value="F:ubiquitin protein ligase activity"/>
    <property type="evidence" value="ECO:0007669"/>
    <property type="project" value="UniProtKB-EC"/>
</dbReference>
<feature type="region of interest" description="Disordered" evidence="16">
    <location>
        <begin position="407"/>
        <end position="445"/>
    </location>
</feature>
<evidence type="ECO:0000256" key="8">
    <source>
        <dbReference type="ARBA" id="ARBA00022723"/>
    </source>
</evidence>
<keyword evidence="11" id="KW-0256">Endoplasmic reticulum</keyword>
<evidence type="ECO:0000256" key="12">
    <source>
        <dbReference type="ARBA" id="ARBA00022833"/>
    </source>
</evidence>
<organism evidence="19 20">
    <name type="scientific">Trichophyton equinum (strain ATCC MYA-4606 / CBS 127.97)</name>
    <name type="common">Horse ringworm fungus</name>
    <dbReference type="NCBI Taxonomy" id="559882"/>
    <lineage>
        <taxon>Eukaryota</taxon>
        <taxon>Fungi</taxon>
        <taxon>Dikarya</taxon>
        <taxon>Ascomycota</taxon>
        <taxon>Pezizomycotina</taxon>
        <taxon>Eurotiomycetes</taxon>
        <taxon>Eurotiomycetidae</taxon>
        <taxon>Onygenales</taxon>
        <taxon>Arthrodermataceae</taxon>
        <taxon>Trichophyton</taxon>
    </lineage>
</organism>
<keyword evidence="7 17" id="KW-0812">Transmembrane</keyword>
<proteinExistence type="inferred from homology"/>
<feature type="region of interest" description="Disordered" evidence="16">
    <location>
        <begin position="576"/>
        <end position="647"/>
    </location>
</feature>
<protein>
    <recommendedName>
        <fullName evidence="5">RING-type E3 ubiquitin transferase</fullName>
        <ecNumber evidence="5">2.3.2.27</ecNumber>
    </recommendedName>
</protein>
<dbReference type="Pfam" id="PF12678">
    <property type="entry name" value="zf-rbx1"/>
    <property type="match status" value="1"/>
</dbReference>
<feature type="compositionally biased region" description="Low complexity" evidence="16">
    <location>
        <begin position="684"/>
        <end position="703"/>
    </location>
</feature>
<dbReference type="Gene3D" id="3.30.40.10">
    <property type="entry name" value="Zinc/RING finger domain, C3HC4 (zinc finger)"/>
    <property type="match status" value="1"/>
</dbReference>
<feature type="transmembrane region" description="Helical" evidence="17">
    <location>
        <begin position="138"/>
        <end position="160"/>
    </location>
</feature>
<dbReference type="GO" id="GO:0016567">
    <property type="term" value="P:protein ubiquitination"/>
    <property type="evidence" value="ECO:0007669"/>
    <property type="project" value="UniProtKB-UniPathway"/>
</dbReference>
<comment type="pathway">
    <text evidence="3">Protein modification; protein ubiquitination.</text>
</comment>
<feature type="compositionally biased region" description="Low complexity" evidence="16">
    <location>
        <begin position="482"/>
        <end position="497"/>
    </location>
</feature>
<dbReference type="AlphaFoldDB" id="F2PGY3"/>
<keyword evidence="14 17" id="KW-0472">Membrane</keyword>
<sequence>MRLAAYTGTSIVLAAGVALQALHQRSNFYSAAVFLSQNNANLMILTNLCLLMSGYTLFGLQRLLYGPLRQIETEQLYEKAWFAVTETCLAMTIFRGELGAWFMVMFVALLAGKIWGWIGEGRVEILEQQPPANPRLFHTRLAVSLIISVLFNSQMLEYAIKTVLRQARPDMMVMFGFEFAVLTILSTSTMARYTLSLAEIYITRQQKQAKLAERRAEIRAERERILRQQAASGLLAPNVDNLPSEDDIDEMELDVSGWEEKGRWVFYLDLITDFLKLVVYLSFFAILFRFYGLPIHILRDVVVTMRSFAKRIIDFIRYRNATRDMNQRYPDATAEEIAREDVCIICREEMQPWIPAPAANDGAAAPARPARPIPERLRAKKLPCGHLLHFACLRSWLERQQNCPTCRQPVTTGTQGNTRPFAGRGAAAGGQRAGDPQQGGNEAGAADGEIRRRMWFLNFGPVRIGFGAGRGDMLQNIDMGQGVQGQAAQAPAANQNQNPPPGGQAPRTGFGFGIDRPIAGNTPGSTSEFNHRDVQQVTQQLEHQVMQEINNLTNTAEQLQVIRALHHELIRLRTLQSNASAGTQNTTSPGSSRVQPNTTPAHPLTARTTPSGTSHSTTIRPSYSQSYTATNPHLTSIPSGDPRLPEGVSIPPGWTLVPLQRTLPLNQPIGSHNTAAGSANTNIPTATSPLSSSSAPASASTPSFPNHNHTTATITSHTVIPSQESGNIGVSSAGPANPPEFFMSGTTQPQSSQHTPAMNTPHDATNNTAPAPSLPSTSPQRELHGLPSRGASQWPEGQHENRSLFNNPLARSFPEQAERDREDEESDEDENEGENDEEGDDDDDDSDNNENDSEGDSRTHSSVPKQKGRAATVEDDEAEDE</sequence>
<feature type="compositionally biased region" description="Polar residues" evidence="16">
    <location>
        <begin position="576"/>
        <end position="638"/>
    </location>
</feature>
<dbReference type="SUPFAM" id="SSF57850">
    <property type="entry name" value="RING/U-box"/>
    <property type="match status" value="1"/>
</dbReference>
<keyword evidence="20" id="KW-1185">Reference proteome</keyword>
<keyword evidence="6" id="KW-0808">Transferase</keyword>
<reference evidence="20" key="1">
    <citation type="journal article" date="2012" name="MBio">
        <title>Comparative genome analysis of Trichophyton rubrum and related dermatophytes reveals candidate genes involved in infection.</title>
        <authorList>
            <person name="Martinez D.A."/>
            <person name="Oliver B.G."/>
            <person name="Graeser Y."/>
            <person name="Goldberg J.M."/>
            <person name="Li W."/>
            <person name="Martinez-Rossi N.M."/>
            <person name="Monod M."/>
            <person name="Shelest E."/>
            <person name="Barton R.C."/>
            <person name="Birch E."/>
            <person name="Brakhage A.A."/>
            <person name="Chen Z."/>
            <person name="Gurr S.J."/>
            <person name="Heiman D."/>
            <person name="Heitman J."/>
            <person name="Kosti I."/>
            <person name="Rossi A."/>
            <person name="Saif S."/>
            <person name="Samalova M."/>
            <person name="Saunders C.W."/>
            <person name="Shea T."/>
            <person name="Summerbell R.C."/>
            <person name="Xu J."/>
            <person name="Young S."/>
            <person name="Zeng Q."/>
            <person name="Birren B.W."/>
            <person name="Cuomo C.A."/>
            <person name="White T.C."/>
        </authorList>
    </citation>
    <scope>NUCLEOTIDE SEQUENCE [LARGE SCALE GENOMIC DNA]</scope>
    <source>
        <strain evidence="20">ATCC MYA-4606 / CBS 127.97</strain>
    </source>
</reference>
<evidence type="ECO:0000256" key="4">
    <source>
        <dbReference type="ARBA" id="ARBA00010089"/>
    </source>
</evidence>
<evidence type="ECO:0000256" key="16">
    <source>
        <dbReference type="SAM" id="MobiDB-lite"/>
    </source>
</evidence>
<dbReference type="PANTHER" id="PTHR22763">
    <property type="entry name" value="RING ZINC FINGER PROTEIN"/>
    <property type="match status" value="1"/>
</dbReference>
<dbReference type="UniPathway" id="UPA00143"/>
<feature type="transmembrane region" description="Helical" evidence="17">
    <location>
        <begin position="98"/>
        <end position="118"/>
    </location>
</feature>
<evidence type="ECO:0000256" key="3">
    <source>
        <dbReference type="ARBA" id="ARBA00004906"/>
    </source>
</evidence>
<keyword evidence="9 15" id="KW-0863">Zinc-finger</keyword>
<feature type="transmembrane region" description="Helical" evidence="17">
    <location>
        <begin position="172"/>
        <end position="191"/>
    </location>
</feature>
<evidence type="ECO:0000256" key="9">
    <source>
        <dbReference type="ARBA" id="ARBA00022771"/>
    </source>
</evidence>
<dbReference type="CDD" id="cd16479">
    <property type="entry name" value="RING-H2_synoviolin"/>
    <property type="match status" value="1"/>
</dbReference>
<dbReference type="InterPro" id="IPR050731">
    <property type="entry name" value="HRD1_E3_ubiq-ligases"/>
</dbReference>
<evidence type="ECO:0000313" key="19">
    <source>
        <dbReference type="EMBL" id="EGE01151.1"/>
    </source>
</evidence>
<feature type="domain" description="RING-type" evidence="18">
    <location>
        <begin position="343"/>
        <end position="407"/>
    </location>
</feature>
<dbReference type="GO" id="GO:0005789">
    <property type="term" value="C:endoplasmic reticulum membrane"/>
    <property type="evidence" value="ECO:0007669"/>
    <property type="project" value="UniProtKB-SubCell"/>
</dbReference>
<keyword evidence="10" id="KW-0833">Ubl conjugation pathway</keyword>
<feature type="transmembrane region" description="Helical" evidence="17">
    <location>
        <begin position="42"/>
        <end position="60"/>
    </location>
</feature>
<evidence type="ECO:0000256" key="15">
    <source>
        <dbReference type="PROSITE-ProRule" id="PRU00175"/>
    </source>
</evidence>
<dbReference type="VEuPathDB" id="FungiDB:TEQG_00203"/>
<evidence type="ECO:0000256" key="2">
    <source>
        <dbReference type="ARBA" id="ARBA00004477"/>
    </source>
</evidence>
<dbReference type="SMART" id="SM00184">
    <property type="entry name" value="RING"/>
    <property type="match status" value="1"/>
</dbReference>
<evidence type="ECO:0000256" key="6">
    <source>
        <dbReference type="ARBA" id="ARBA00022679"/>
    </source>
</evidence>
<gene>
    <name evidence="19" type="ORF">TEQG_00203</name>
</gene>
<feature type="region of interest" description="Disordered" evidence="16">
    <location>
        <begin position="669"/>
        <end position="881"/>
    </location>
</feature>
<evidence type="ECO:0000256" key="11">
    <source>
        <dbReference type="ARBA" id="ARBA00022824"/>
    </source>
</evidence>
<keyword evidence="12" id="KW-0862">Zinc</keyword>
<evidence type="ECO:0000259" key="18">
    <source>
        <dbReference type="PROSITE" id="PS50089"/>
    </source>
</evidence>
<dbReference type="PROSITE" id="PS50089">
    <property type="entry name" value="ZF_RING_2"/>
    <property type="match status" value="1"/>
</dbReference>
<dbReference type="GO" id="GO:0008270">
    <property type="term" value="F:zinc ion binding"/>
    <property type="evidence" value="ECO:0007669"/>
    <property type="project" value="UniProtKB-KW"/>
</dbReference>
<comment type="catalytic activity">
    <reaction evidence="1">
        <text>S-ubiquitinyl-[E2 ubiquitin-conjugating enzyme]-L-cysteine + [acceptor protein]-L-lysine = [E2 ubiquitin-conjugating enzyme]-L-cysteine + N(6)-ubiquitinyl-[acceptor protein]-L-lysine.</text>
        <dbReference type="EC" id="2.3.2.27"/>
    </reaction>
</comment>
<dbReference type="Pfam" id="PF25563">
    <property type="entry name" value="TPR_SYVN1_N"/>
    <property type="match status" value="1"/>
</dbReference>
<feature type="compositionally biased region" description="Polar residues" evidence="16">
    <location>
        <begin position="669"/>
        <end position="683"/>
    </location>
</feature>
<keyword evidence="13 17" id="KW-1133">Transmembrane helix</keyword>